<evidence type="ECO:0000256" key="1">
    <source>
        <dbReference type="SAM" id="MobiDB-lite"/>
    </source>
</evidence>
<gene>
    <name evidence="3" type="ORF">C4D60_Mb04t27040</name>
</gene>
<feature type="region of interest" description="Disordered" evidence="1">
    <location>
        <begin position="93"/>
        <end position="158"/>
    </location>
</feature>
<evidence type="ECO:0000313" key="4">
    <source>
        <dbReference type="Proteomes" id="UP000317650"/>
    </source>
</evidence>
<dbReference type="Pfam" id="PF26631">
    <property type="entry name" value="DUF8204"/>
    <property type="match status" value="1"/>
</dbReference>
<name>A0A4S8KEY5_MUSBA</name>
<comment type="caution">
    <text evidence="3">The sequence shown here is derived from an EMBL/GenBank/DDBJ whole genome shotgun (WGS) entry which is preliminary data.</text>
</comment>
<dbReference type="STRING" id="52838.A0A4S8KEY5"/>
<dbReference type="PANTHER" id="PTHR34566">
    <property type="entry name" value="ALTERED INHERITANCE OF MITOCHONDRIA PROTEIN"/>
    <property type="match status" value="1"/>
</dbReference>
<evidence type="ECO:0000313" key="3">
    <source>
        <dbReference type="EMBL" id="THU73836.1"/>
    </source>
</evidence>
<sequence>MTGETPDEDGLNSADGTGDGDPRRVPDPPSYRGKSCKGCLYYSSRLKSDGHNPVCVGIGRTLPQVVGVNNFMPWPRGRRGSFWVQMEGISRGVPWGSRGCRPAGGFDREEGTSFPPGKGLPARKSGDTPRLRPCTRVGSEARHDPSDDQVSDVEKSSF</sequence>
<feature type="region of interest" description="Disordered" evidence="1">
    <location>
        <begin position="1"/>
        <end position="35"/>
    </location>
</feature>
<proteinExistence type="predicted"/>
<feature type="compositionally biased region" description="Basic and acidic residues" evidence="1">
    <location>
        <begin position="139"/>
        <end position="158"/>
    </location>
</feature>
<evidence type="ECO:0000259" key="2">
    <source>
        <dbReference type="Pfam" id="PF26631"/>
    </source>
</evidence>
<reference evidence="3 4" key="1">
    <citation type="journal article" date="2019" name="Nat. Plants">
        <title>Genome sequencing of Musa balbisiana reveals subgenome evolution and function divergence in polyploid bananas.</title>
        <authorList>
            <person name="Yao X."/>
        </authorList>
    </citation>
    <scope>NUCLEOTIDE SEQUENCE [LARGE SCALE GENOMIC DNA]</scope>
    <source>
        <strain evidence="4">cv. DH-PKW</strain>
        <tissue evidence="3">Leaves</tissue>
    </source>
</reference>
<organism evidence="3 4">
    <name type="scientific">Musa balbisiana</name>
    <name type="common">Banana</name>
    <dbReference type="NCBI Taxonomy" id="52838"/>
    <lineage>
        <taxon>Eukaryota</taxon>
        <taxon>Viridiplantae</taxon>
        <taxon>Streptophyta</taxon>
        <taxon>Embryophyta</taxon>
        <taxon>Tracheophyta</taxon>
        <taxon>Spermatophyta</taxon>
        <taxon>Magnoliopsida</taxon>
        <taxon>Liliopsida</taxon>
        <taxon>Zingiberales</taxon>
        <taxon>Musaceae</taxon>
        <taxon>Musa</taxon>
    </lineage>
</organism>
<dbReference type="InterPro" id="IPR058517">
    <property type="entry name" value="DUF8204"/>
</dbReference>
<accession>A0A4S8KEY5</accession>
<dbReference type="Proteomes" id="UP000317650">
    <property type="component" value="Chromosome 4"/>
</dbReference>
<keyword evidence="4" id="KW-1185">Reference proteome</keyword>
<feature type="domain" description="DUF8204" evidence="2">
    <location>
        <begin position="32"/>
        <end position="66"/>
    </location>
</feature>
<dbReference type="EMBL" id="PYDT01000001">
    <property type="protein sequence ID" value="THU73836.1"/>
    <property type="molecule type" value="Genomic_DNA"/>
</dbReference>
<protein>
    <recommendedName>
        <fullName evidence="2">DUF8204 domain-containing protein</fullName>
    </recommendedName>
</protein>
<dbReference type="AlphaFoldDB" id="A0A4S8KEY5"/>
<feature type="compositionally biased region" description="Acidic residues" evidence="1">
    <location>
        <begin position="1"/>
        <end position="10"/>
    </location>
</feature>
<dbReference type="PANTHER" id="PTHR34566:SF6">
    <property type="entry name" value="OS09G0530700 PROTEIN"/>
    <property type="match status" value="1"/>
</dbReference>